<evidence type="ECO:0000313" key="3">
    <source>
        <dbReference type="Proteomes" id="UP000799640"/>
    </source>
</evidence>
<dbReference type="Proteomes" id="UP000799640">
    <property type="component" value="Unassembled WGS sequence"/>
</dbReference>
<sequence length="144" mass="15657">MSKEGRNLTEKEMRLLALSWMCFHTEPQVDFDKLAGLTGYTLGSTKVLLGNLKRKLKSVASENLNGDEDDKKPVTPKPSPRKRKPQSTDDGVPSSVSKRGKTTRRGSANRKGVKKALADVAEESGKDADEGPVVSGDENVKSDE</sequence>
<evidence type="ECO:0000256" key="1">
    <source>
        <dbReference type="SAM" id="MobiDB-lite"/>
    </source>
</evidence>
<dbReference type="OrthoDB" id="5403747at2759"/>
<gene>
    <name evidence="2" type="ORF">EJ06DRAFT_554363</name>
</gene>
<feature type="compositionally biased region" description="Basic residues" evidence="1">
    <location>
        <begin position="98"/>
        <end position="114"/>
    </location>
</feature>
<evidence type="ECO:0000313" key="2">
    <source>
        <dbReference type="EMBL" id="KAF2402786.1"/>
    </source>
</evidence>
<organism evidence="2 3">
    <name type="scientific">Trichodelitschia bisporula</name>
    <dbReference type="NCBI Taxonomy" id="703511"/>
    <lineage>
        <taxon>Eukaryota</taxon>
        <taxon>Fungi</taxon>
        <taxon>Dikarya</taxon>
        <taxon>Ascomycota</taxon>
        <taxon>Pezizomycotina</taxon>
        <taxon>Dothideomycetes</taxon>
        <taxon>Dothideomycetes incertae sedis</taxon>
        <taxon>Phaeotrichales</taxon>
        <taxon>Phaeotrichaceae</taxon>
        <taxon>Trichodelitschia</taxon>
    </lineage>
</organism>
<accession>A0A6G1I3T3</accession>
<proteinExistence type="predicted"/>
<dbReference type="AlphaFoldDB" id="A0A6G1I3T3"/>
<keyword evidence="3" id="KW-1185">Reference proteome</keyword>
<protein>
    <submittedName>
        <fullName evidence="2">Uncharacterized protein</fullName>
    </submittedName>
</protein>
<reference evidence="2" key="1">
    <citation type="journal article" date="2020" name="Stud. Mycol.">
        <title>101 Dothideomycetes genomes: a test case for predicting lifestyles and emergence of pathogens.</title>
        <authorList>
            <person name="Haridas S."/>
            <person name="Albert R."/>
            <person name="Binder M."/>
            <person name="Bloem J."/>
            <person name="Labutti K."/>
            <person name="Salamov A."/>
            <person name="Andreopoulos B."/>
            <person name="Baker S."/>
            <person name="Barry K."/>
            <person name="Bills G."/>
            <person name="Bluhm B."/>
            <person name="Cannon C."/>
            <person name="Castanera R."/>
            <person name="Culley D."/>
            <person name="Daum C."/>
            <person name="Ezra D."/>
            <person name="Gonzalez J."/>
            <person name="Henrissat B."/>
            <person name="Kuo A."/>
            <person name="Liang C."/>
            <person name="Lipzen A."/>
            <person name="Lutzoni F."/>
            <person name="Magnuson J."/>
            <person name="Mondo S."/>
            <person name="Nolan M."/>
            <person name="Ohm R."/>
            <person name="Pangilinan J."/>
            <person name="Park H.-J."/>
            <person name="Ramirez L."/>
            <person name="Alfaro M."/>
            <person name="Sun H."/>
            <person name="Tritt A."/>
            <person name="Yoshinaga Y."/>
            <person name="Zwiers L.-H."/>
            <person name="Turgeon B."/>
            <person name="Goodwin S."/>
            <person name="Spatafora J."/>
            <person name="Crous P."/>
            <person name="Grigoriev I."/>
        </authorList>
    </citation>
    <scope>NUCLEOTIDE SEQUENCE</scope>
    <source>
        <strain evidence="2">CBS 262.69</strain>
    </source>
</reference>
<name>A0A6G1I3T3_9PEZI</name>
<feature type="region of interest" description="Disordered" evidence="1">
    <location>
        <begin position="60"/>
        <end position="144"/>
    </location>
</feature>
<dbReference type="EMBL" id="ML996690">
    <property type="protein sequence ID" value="KAF2402786.1"/>
    <property type="molecule type" value="Genomic_DNA"/>
</dbReference>